<comment type="caution">
    <text evidence="2">The sequence shown here is derived from an EMBL/GenBank/DDBJ whole genome shotgun (WGS) entry which is preliminary data.</text>
</comment>
<protein>
    <submittedName>
        <fullName evidence="2">Uncharacterized protein</fullName>
    </submittedName>
</protein>
<dbReference type="EMBL" id="JACJVJ010000001">
    <property type="protein sequence ID" value="MBC2777285.1"/>
    <property type="molecule type" value="Genomic_DNA"/>
</dbReference>
<dbReference type="AlphaFoldDB" id="A0A842HWL4"/>
<proteinExistence type="predicted"/>
<reference evidence="2 3" key="1">
    <citation type="submission" date="2020-08" db="EMBL/GenBank/DDBJ databases">
        <title>Draft genome sequence of Parasphingopyxis sp. GrpM-11.</title>
        <authorList>
            <person name="Oh J."/>
            <person name="Roh D.-H."/>
        </authorList>
    </citation>
    <scope>NUCLEOTIDE SEQUENCE [LARGE SCALE GENOMIC DNA]</scope>
    <source>
        <strain evidence="2 3">GrpM-11</strain>
    </source>
</reference>
<keyword evidence="3" id="KW-1185">Reference proteome</keyword>
<organism evidence="2 3">
    <name type="scientific">Parasphingopyxis marina</name>
    <dbReference type="NCBI Taxonomy" id="2761622"/>
    <lineage>
        <taxon>Bacteria</taxon>
        <taxon>Pseudomonadati</taxon>
        <taxon>Pseudomonadota</taxon>
        <taxon>Alphaproteobacteria</taxon>
        <taxon>Sphingomonadales</taxon>
        <taxon>Sphingomonadaceae</taxon>
        <taxon>Parasphingopyxis</taxon>
    </lineage>
</organism>
<gene>
    <name evidence="2" type="ORF">H6P80_06600</name>
</gene>
<accession>A0A842HWL4</accession>
<evidence type="ECO:0000313" key="3">
    <source>
        <dbReference type="Proteomes" id="UP000564378"/>
    </source>
</evidence>
<feature type="region of interest" description="Disordered" evidence="1">
    <location>
        <begin position="1"/>
        <end position="31"/>
    </location>
</feature>
<dbReference type="Proteomes" id="UP000564378">
    <property type="component" value="Unassembled WGS sequence"/>
</dbReference>
<evidence type="ECO:0000256" key="1">
    <source>
        <dbReference type="SAM" id="MobiDB-lite"/>
    </source>
</evidence>
<sequence length="64" mass="7303">MAAAPTESLYPPLTARLINRSDDTDEPISRRKPLFPRRDELARDAKLFTITWGCGFVFFITFLG</sequence>
<dbReference type="RefSeq" id="WP_185800505.1">
    <property type="nucleotide sequence ID" value="NZ_JACJVJ010000001.1"/>
</dbReference>
<evidence type="ECO:0000313" key="2">
    <source>
        <dbReference type="EMBL" id="MBC2777285.1"/>
    </source>
</evidence>
<name>A0A842HWL4_9SPHN</name>